<gene>
    <name evidence="1" type="ORF">CDAR_564451</name>
</gene>
<accession>A0AAV4TKG8</accession>
<keyword evidence="2" id="KW-1185">Reference proteome</keyword>
<protein>
    <submittedName>
        <fullName evidence="1">Uncharacterized protein</fullName>
    </submittedName>
</protein>
<reference evidence="1 2" key="1">
    <citation type="submission" date="2021-06" db="EMBL/GenBank/DDBJ databases">
        <title>Caerostris darwini draft genome.</title>
        <authorList>
            <person name="Kono N."/>
            <person name="Arakawa K."/>
        </authorList>
    </citation>
    <scope>NUCLEOTIDE SEQUENCE [LARGE SCALE GENOMIC DNA]</scope>
</reference>
<evidence type="ECO:0000313" key="2">
    <source>
        <dbReference type="Proteomes" id="UP001054837"/>
    </source>
</evidence>
<dbReference type="EMBL" id="BPLQ01009655">
    <property type="protein sequence ID" value="GIY45699.1"/>
    <property type="molecule type" value="Genomic_DNA"/>
</dbReference>
<organism evidence="1 2">
    <name type="scientific">Caerostris darwini</name>
    <dbReference type="NCBI Taxonomy" id="1538125"/>
    <lineage>
        <taxon>Eukaryota</taxon>
        <taxon>Metazoa</taxon>
        <taxon>Ecdysozoa</taxon>
        <taxon>Arthropoda</taxon>
        <taxon>Chelicerata</taxon>
        <taxon>Arachnida</taxon>
        <taxon>Araneae</taxon>
        <taxon>Araneomorphae</taxon>
        <taxon>Entelegynae</taxon>
        <taxon>Araneoidea</taxon>
        <taxon>Araneidae</taxon>
        <taxon>Caerostris</taxon>
    </lineage>
</organism>
<proteinExistence type="predicted"/>
<sequence>MAKKGTVILQKSFRDLPLLKDIKKILRQSLRRVTSQAAGNKLGVCIVDLIVFHIHPHTVAVAILGFLTEHDCLSTHLFHIDFTATHLDGCSALNDLDCWH</sequence>
<comment type="caution">
    <text evidence="1">The sequence shown here is derived from an EMBL/GenBank/DDBJ whole genome shotgun (WGS) entry which is preliminary data.</text>
</comment>
<evidence type="ECO:0000313" key="1">
    <source>
        <dbReference type="EMBL" id="GIY45699.1"/>
    </source>
</evidence>
<dbReference type="Proteomes" id="UP001054837">
    <property type="component" value="Unassembled WGS sequence"/>
</dbReference>
<dbReference type="AlphaFoldDB" id="A0AAV4TKG8"/>
<name>A0AAV4TKG8_9ARAC</name>